<dbReference type="EMBL" id="JAAAXW010000286">
    <property type="protein sequence ID" value="KAF9538760.1"/>
    <property type="molecule type" value="Genomic_DNA"/>
</dbReference>
<gene>
    <name evidence="2" type="ORF">EC957_006244</name>
</gene>
<evidence type="ECO:0000313" key="3">
    <source>
        <dbReference type="Proteomes" id="UP000723463"/>
    </source>
</evidence>
<feature type="compositionally biased region" description="Polar residues" evidence="1">
    <location>
        <begin position="233"/>
        <end position="242"/>
    </location>
</feature>
<dbReference type="InterPro" id="IPR013922">
    <property type="entry name" value="Cyclin_PHO80-like"/>
</dbReference>
<feature type="region of interest" description="Disordered" evidence="1">
    <location>
        <begin position="402"/>
        <end position="421"/>
    </location>
</feature>
<evidence type="ECO:0000256" key="1">
    <source>
        <dbReference type="SAM" id="MobiDB-lite"/>
    </source>
</evidence>
<dbReference type="Pfam" id="PF08613">
    <property type="entry name" value="Cyclin"/>
    <property type="match status" value="2"/>
</dbReference>
<dbReference type="PANTHER" id="PTHR15615:SF94">
    <property type="entry name" value="PHO85 CYCLIN-6-RELATED"/>
    <property type="match status" value="1"/>
</dbReference>
<dbReference type="PANTHER" id="PTHR15615">
    <property type="match status" value="1"/>
</dbReference>
<accession>A0A9P6JYQ2</accession>
<dbReference type="Proteomes" id="UP000723463">
    <property type="component" value="Unassembled WGS sequence"/>
</dbReference>
<dbReference type="GO" id="GO:0005634">
    <property type="term" value="C:nucleus"/>
    <property type="evidence" value="ECO:0007669"/>
    <property type="project" value="TreeGrafter"/>
</dbReference>
<sequence>MPVPNSTAPTFDVINHPVKDTLLIVSCLLSKLVHKNDSRYNPLRDPITLFHSRAVPRISIEAYLTRILQYIPFTNEVLLNVLVFLDRIGGLEGMQMHQDGLLTTPSTSATTSSATCSQSNALYSTSGLAPVSSPQSSFVPVGANNNYNINDNSRGTAEDPEISCNSASSSSAPGLSSSNNSTTTTRATYNSTMTTDNSDSALPMIQKRGREAETETTTTADNKRSKYEAAPSTPCSMPSPSLTAAVASPVPEPAQPATGNGFRINSFNIHRLLITSLMIAAKFTSDLFYSNARYAKVGGLALPELNQLELEFLFTSKFELNVKVDELQRVGNSLLQFRDRHLLPSFPLLQQVVVQQQQLFQQPQTMTMMAMQQQLQFQAQLQAQIQAQAQAQALALKQQQQAGSLLSPPEEKRPWDETATVQNDHHSYYTHQA</sequence>
<dbReference type="GO" id="GO:0000307">
    <property type="term" value="C:cyclin-dependent protein kinase holoenzyme complex"/>
    <property type="evidence" value="ECO:0007669"/>
    <property type="project" value="TreeGrafter"/>
</dbReference>
<reference evidence="2" key="1">
    <citation type="journal article" date="2020" name="Fungal Divers.">
        <title>Resolving the Mortierellaceae phylogeny through synthesis of multi-gene phylogenetics and phylogenomics.</title>
        <authorList>
            <person name="Vandepol N."/>
            <person name="Liber J."/>
            <person name="Desiro A."/>
            <person name="Na H."/>
            <person name="Kennedy M."/>
            <person name="Barry K."/>
            <person name="Grigoriev I.V."/>
            <person name="Miller A.N."/>
            <person name="O'Donnell K."/>
            <person name="Stajich J.E."/>
            <person name="Bonito G."/>
        </authorList>
    </citation>
    <scope>NUCLEOTIDE SEQUENCE</scope>
    <source>
        <strain evidence="2">NRRL 2591</strain>
    </source>
</reference>
<dbReference type="GO" id="GO:0016538">
    <property type="term" value="F:cyclin-dependent protein serine/threonine kinase regulator activity"/>
    <property type="evidence" value="ECO:0007669"/>
    <property type="project" value="TreeGrafter"/>
</dbReference>
<name>A0A9P6JYQ2_9FUNG</name>
<proteinExistence type="predicted"/>
<dbReference type="Gene3D" id="1.10.472.10">
    <property type="entry name" value="Cyclin-like"/>
    <property type="match status" value="2"/>
</dbReference>
<dbReference type="GO" id="GO:0019901">
    <property type="term" value="F:protein kinase binding"/>
    <property type="evidence" value="ECO:0007669"/>
    <property type="project" value="InterPro"/>
</dbReference>
<evidence type="ECO:0000313" key="2">
    <source>
        <dbReference type="EMBL" id="KAF9538760.1"/>
    </source>
</evidence>
<dbReference type="AlphaFoldDB" id="A0A9P6JYQ2"/>
<protein>
    <submittedName>
        <fullName evidence="2">Uncharacterized protein</fullName>
    </submittedName>
</protein>
<feature type="compositionally biased region" description="Low complexity" evidence="1">
    <location>
        <begin position="163"/>
        <end position="195"/>
    </location>
</feature>
<feature type="region of interest" description="Disordered" evidence="1">
    <location>
        <begin position="149"/>
        <end position="243"/>
    </location>
</feature>
<comment type="caution">
    <text evidence="2">The sequence shown here is derived from an EMBL/GenBank/DDBJ whole genome shotgun (WGS) entry which is preliminary data.</text>
</comment>
<keyword evidence="3" id="KW-1185">Reference proteome</keyword>
<organism evidence="2 3">
    <name type="scientific">Mortierella hygrophila</name>
    <dbReference type="NCBI Taxonomy" id="979708"/>
    <lineage>
        <taxon>Eukaryota</taxon>
        <taxon>Fungi</taxon>
        <taxon>Fungi incertae sedis</taxon>
        <taxon>Mucoromycota</taxon>
        <taxon>Mortierellomycotina</taxon>
        <taxon>Mortierellomycetes</taxon>
        <taxon>Mortierellales</taxon>
        <taxon>Mortierellaceae</taxon>
        <taxon>Mortierella</taxon>
    </lineage>
</organism>